<gene>
    <name evidence="15" type="ORF">B0A89_12210</name>
</gene>
<reference evidence="15 16" key="1">
    <citation type="submission" date="2017-03" db="EMBL/GenBank/DDBJ databases">
        <title>Genome sequence of Paracoccus contaminans isolated from a water microcosm.</title>
        <authorList>
            <person name="Aurass P."/>
            <person name="Karste S."/>
            <person name="Trost E."/>
            <person name="Glaeser S.P."/>
            <person name="Kaempfer P."/>
            <person name="Flieger A."/>
        </authorList>
    </citation>
    <scope>NUCLEOTIDE SEQUENCE [LARGE SCALE GENOMIC DNA]</scope>
    <source>
        <strain evidence="16">RKI 16-01929T\LMG 29738T\CCM 8701T\CIP 111112T</strain>
    </source>
</reference>
<evidence type="ECO:0000256" key="2">
    <source>
        <dbReference type="ARBA" id="ARBA00005810"/>
    </source>
</evidence>
<organism evidence="15 16">
    <name type="scientific">Paracoccus contaminans</name>
    <dbReference type="NCBI Taxonomy" id="1945662"/>
    <lineage>
        <taxon>Bacteria</taxon>
        <taxon>Pseudomonadati</taxon>
        <taxon>Pseudomonadota</taxon>
        <taxon>Alphaproteobacteria</taxon>
        <taxon>Rhodobacterales</taxon>
        <taxon>Paracoccaceae</taxon>
        <taxon>Paracoccus</taxon>
    </lineage>
</organism>
<sequence length="202" mass="21164">MSFSFDAAKGRRFACKLALVALGANLPSLAGSPARTLRAALAMMAARGLALRAVSRFWRTPAHPAGSGPDYVNAAALVRADARPDEVLALLHAIEAHLGRTRDGGRWAARGIDLDLIAMGDTVLPSAMVQDRWRGLDPAAQARIAPEGLILPHPRLQERGFVLLPLAEIAPGWVHPRAGKSVAAMLAALDPAGLRGMVPGAG</sequence>
<accession>A0A1W6CZI5</accession>
<comment type="similarity">
    <text evidence="2">Belongs to the HPPK family.</text>
</comment>
<feature type="signal peptide" evidence="13">
    <location>
        <begin position="1"/>
        <end position="30"/>
    </location>
</feature>
<evidence type="ECO:0000256" key="10">
    <source>
        <dbReference type="ARBA" id="ARBA00029409"/>
    </source>
</evidence>
<evidence type="ECO:0000313" key="16">
    <source>
        <dbReference type="Proteomes" id="UP000193017"/>
    </source>
</evidence>
<dbReference type="OrthoDB" id="9808041at2"/>
<evidence type="ECO:0000313" key="15">
    <source>
        <dbReference type="EMBL" id="ARJ70270.1"/>
    </source>
</evidence>
<dbReference type="PANTHER" id="PTHR43071">
    <property type="entry name" value="2-AMINO-4-HYDROXY-6-HYDROXYMETHYLDIHYDROPTERIDINE PYROPHOSPHOKINASE"/>
    <property type="match status" value="1"/>
</dbReference>
<dbReference type="UniPathway" id="UPA00077">
    <property type="reaction ID" value="UER00155"/>
</dbReference>
<evidence type="ECO:0000256" key="7">
    <source>
        <dbReference type="ARBA" id="ARBA00022777"/>
    </source>
</evidence>
<dbReference type="EC" id="2.7.6.3" evidence="3"/>
<evidence type="ECO:0000256" key="5">
    <source>
        <dbReference type="ARBA" id="ARBA00022679"/>
    </source>
</evidence>
<protein>
    <recommendedName>
        <fullName evidence="4">2-amino-4-hydroxy-6-hydroxymethyldihydropteridine pyrophosphokinase</fullName>
        <ecNumber evidence="3">2.7.6.3</ecNumber>
    </recommendedName>
    <alternativeName>
        <fullName evidence="11">6-hydroxymethyl-7,8-dihydropterin pyrophosphokinase</fullName>
    </alternativeName>
    <alternativeName>
        <fullName evidence="12">7,8-dihydro-6-hydroxymethylpterin-pyrophosphokinase</fullName>
    </alternativeName>
</protein>
<dbReference type="SUPFAM" id="SSF55083">
    <property type="entry name" value="6-hydroxymethyl-7,8-dihydropterin pyrophosphokinase, HPPK"/>
    <property type="match status" value="1"/>
</dbReference>
<evidence type="ECO:0000256" key="4">
    <source>
        <dbReference type="ARBA" id="ARBA00016218"/>
    </source>
</evidence>
<dbReference type="KEGG" id="pcon:B0A89_12210"/>
<dbReference type="InterPro" id="IPR035907">
    <property type="entry name" value="Hppk_sf"/>
</dbReference>
<comment type="function">
    <text evidence="10">Catalyzes the transfer of pyrophosphate from adenosine triphosphate (ATP) to 6-hydroxymethyl-7,8-dihydropterin, an enzymatic step in folate biosynthesis pathway.</text>
</comment>
<dbReference type="STRING" id="1945662.B0A89_12210"/>
<dbReference type="NCBIfam" id="TIGR01498">
    <property type="entry name" value="folK"/>
    <property type="match status" value="1"/>
</dbReference>
<dbReference type="GO" id="GO:0046656">
    <property type="term" value="P:folic acid biosynthetic process"/>
    <property type="evidence" value="ECO:0007669"/>
    <property type="project" value="UniProtKB-KW"/>
</dbReference>
<evidence type="ECO:0000256" key="9">
    <source>
        <dbReference type="ARBA" id="ARBA00022909"/>
    </source>
</evidence>
<feature type="domain" description="7,8-dihydro-6-hydroxymethylpterin-pyrophosphokinase" evidence="14">
    <location>
        <begin position="106"/>
        <end position="117"/>
    </location>
</feature>
<dbReference type="GO" id="GO:0005524">
    <property type="term" value="F:ATP binding"/>
    <property type="evidence" value="ECO:0007669"/>
    <property type="project" value="UniProtKB-KW"/>
</dbReference>
<keyword evidence="6" id="KW-0547">Nucleotide-binding</keyword>
<dbReference type="GO" id="GO:0016301">
    <property type="term" value="F:kinase activity"/>
    <property type="evidence" value="ECO:0007669"/>
    <property type="project" value="UniProtKB-KW"/>
</dbReference>
<dbReference type="PROSITE" id="PS00794">
    <property type="entry name" value="HPPK"/>
    <property type="match status" value="1"/>
</dbReference>
<evidence type="ECO:0000256" key="8">
    <source>
        <dbReference type="ARBA" id="ARBA00022840"/>
    </source>
</evidence>
<dbReference type="Gene3D" id="3.30.70.560">
    <property type="entry name" value="7,8-Dihydro-6-hydroxymethylpterin-pyrophosphokinase HPPK"/>
    <property type="match status" value="1"/>
</dbReference>
<keyword evidence="9" id="KW-0289">Folate biosynthesis</keyword>
<dbReference type="GO" id="GO:0003848">
    <property type="term" value="F:2-amino-4-hydroxy-6-hydroxymethyldihydropteridine diphosphokinase activity"/>
    <property type="evidence" value="ECO:0007669"/>
    <property type="project" value="UniProtKB-EC"/>
</dbReference>
<evidence type="ECO:0000256" key="3">
    <source>
        <dbReference type="ARBA" id="ARBA00013253"/>
    </source>
</evidence>
<dbReference type="GO" id="GO:0046654">
    <property type="term" value="P:tetrahydrofolate biosynthetic process"/>
    <property type="evidence" value="ECO:0007669"/>
    <property type="project" value="UniProtKB-UniPathway"/>
</dbReference>
<evidence type="ECO:0000256" key="12">
    <source>
        <dbReference type="ARBA" id="ARBA00033413"/>
    </source>
</evidence>
<evidence type="ECO:0000256" key="1">
    <source>
        <dbReference type="ARBA" id="ARBA00005051"/>
    </source>
</evidence>
<evidence type="ECO:0000259" key="14">
    <source>
        <dbReference type="PROSITE" id="PS00794"/>
    </source>
</evidence>
<feature type="chain" id="PRO_5012077220" description="2-amino-4-hydroxy-6-hydroxymethyldihydropteridine pyrophosphokinase" evidence="13">
    <location>
        <begin position="31"/>
        <end position="202"/>
    </location>
</feature>
<dbReference type="AlphaFoldDB" id="A0A1W6CZI5"/>
<keyword evidence="13" id="KW-0732">Signal</keyword>
<keyword evidence="8" id="KW-0067">ATP-binding</keyword>
<comment type="pathway">
    <text evidence="1">Cofactor biosynthesis; tetrahydrofolate biosynthesis; 2-amino-4-hydroxy-6-hydroxymethyl-7,8-dihydropteridine diphosphate from 7,8-dihydroneopterin triphosphate: step 4/4.</text>
</comment>
<evidence type="ECO:0000256" key="6">
    <source>
        <dbReference type="ARBA" id="ARBA00022741"/>
    </source>
</evidence>
<keyword evidence="7 15" id="KW-0418">Kinase</keyword>
<dbReference type="EMBL" id="CP020612">
    <property type="protein sequence ID" value="ARJ70270.1"/>
    <property type="molecule type" value="Genomic_DNA"/>
</dbReference>
<dbReference type="PANTHER" id="PTHR43071:SF1">
    <property type="entry name" value="2-AMINO-4-HYDROXY-6-HYDROXYMETHYLDIHYDROPTERIDINE PYROPHOSPHOKINASE"/>
    <property type="match status" value="1"/>
</dbReference>
<dbReference type="CDD" id="cd00483">
    <property type="entry name" value="HPPK"/>
    <property type="match status" value="1"/>
</dbReference>
<name>A0A1W6CZI5_9RHOB</name>
<evidence type="ECO:0000256" key="11">
    <source>
        <dbReference type="ARBA" id="ARBA00029766"/>
    </source>
</evidence>
<dbReference type="InterPro" id="IPR000550">
    <property type="entry name" value="Hppk"/>
</dbReference>
<proteinExistence type="inferred from homology"/>
<keyword evidence="16" id="KW-1185">Reference proteome</keyword>
<evidence type="ECO:0000256" key="13">
    <source>
        <dbReference type="SAM" id="SignalP"/>
    </source>
</evidence>
<keyword evidence="5" id="KW-0808">Transferase</keyword>
<dbReference type="Pfam" id="PF01288">
    <property type="entry name" value="HPPK"/>
    <property type="match status" value="1"/>
</dbReference>
<dbReference type="Proteomes" id="UP000193017">
    <property type="component" value="Chromosome"/>
</dbReference>